<reference evidence="3" key="1">
    <citation type="submission" date="2018-06" db="EMBL/GenBank/DDBJ databases">
        <authorList>
            <person name="Zhirakovskaya E."/>
        </authorList>
    </citation>
    <scope>NUCLEOTIDE SEQUENCE</scope>
</reference>
<dbReference type="Gene3D" id="1.20.950.20">
    <property type="entry name" value="Transmembrane di-heme cytochromes, Chain C"/>
    <property type="match status" value="1"/>
</dbReference>
<dbReference type="AlphaFoldDB" id="A0A3B0TXW9"/>
<accession>A0A3B0TXW9</accession>
<feature type="transmembrane region" description="Helical" evidence="2">
    <location>
        <begin position="290"/>
        <end position="317"/>
    </location>
</feature>
<feature type="transmembrane region" description="Helical" evidence="2">
    <location>
        <begin position="349"/>
        <end position="371"/>
    </location>
</feature>
<evidence type="ECO:0000256" key="1">
    <source>
        <dbReference type="ARBA" id="ARBA00022729"/>
    </source>
</evidence>
<sequence length="611" mass="70073">MSTKLKRPCSTAQKVDCSNCHEEVSNLYFMSGHGKAYTRKEKDAPYCTDCHGDHKVKSRLDDTSPTYRMAIPSLCGKCHRSNGRANQGNPNLHEQNAISDYSSSVHGIGLEKKGLVISAVCTDCHSTHYILKETNPRSTVYFKNIPSTCGTCHKGIYGKYIKSDHAITKNTNKKSYPTCVNCHSSHVISNTSKDKFMNEVTNQCGHCHKELAKTYLETFHGKAHILGDERTAKCSDCHGAHYILNVDNPNSSVSSKNIVTTCKKCHPDANKRFTGYLTHATHHNKKKYAILYYTFWAMTILLLSVFSFFGIHLLLWLPRSIMGLRDKKQSTNFINRNYYVRRFSKSQRITHFFVIISFLMLALTGMILKFADMQWADFISKFLGGVEGAGIIHRFAAVITFGYFSFHLFSLIRTKIKQHIPIMRFVFGKESLMFNKQDVIDFWRTIKWFVGLGPRPEYGRWTYWEKFDYMAVFWGVAVIGLSGLIQWFPETFTLIFPGWLINVAQIIHSDEALLAVGFIFTIHFFNTHLRPEAFPMDTVIFTGLVPLEEYKHDRPREYEALKASGKLRKVLVKKESKKSWEKTIKIFGFIFLAFGLGIVILIIYSMIFGYM</sequence>
<proteinExistence type="predicted"/>
<feature type="transmembrane region" description="Helical" evidence="2">
    <location>
        <begin position="500"/>
        <end position="525"/>
    </location>
</feature>
<dbReference type="EMBL" id="UOEP01000193">
    <property type="protein sequence ID" value="VAW23405.1"/>
    <property type="molecule type" value="Genomic_DNA"/>
</dbReference>
<feature type="transmembrane region" description="Helical" evidence="2">
    <location>
        <begin position="469"/>
        <end position="488"/>
    </location>
</feature>
<dbReference type="SUPFAM" id="SSF48695">
    <property type="entry name" value="Multiheme cytochromes"/>
    <property type="match status" value="1"/>
</dbReference>
<dbReference type="GO" id="GO:0022904">
    <property type="term" value="P:respiratory electron transport chain"/>
    <property type="evidence" value="ECO:0007669"/>
    <property type="project" value="InterPro"/>
</dbReference>
<keyword evidence="2" id="KW-0812">Transmembrane</keyword>
<keyword evidence="2" id="KW-0472">Membrane</keyword>
<evidence type="ECO:0000313" key="3">
    <source>
        <dbReference type="EMBL" id="VAW23405.1"/>
    </source>
</evidence>
<feature type="transmembrane region" description="Helical" evidence="2">
    <location>
        <begin position="586"/>
        <end position="607"/>
    </location>
</feature>
<dbReference type="SUPFAM" id="SSF81342">
    <property type="entry name" value="Transmembrane di-heme cytochromes"/>
    <property type="match status" value="1"/>
</dbReference>
<gene>
    <name evidence="3" type="ORF">MNBD_BACTEROID01-185</name>
</gene>
<organism evidence="3">
    <name type="scientific">hydrothermal vent metagenome</name>
    <dbReference type="NCBI Taxonomy" id="652676"/>
    <lineage>
        <taxon>unclassified sequences</taxon>
        <taxon>metagenomes</taxon>
        <taxon>ecological metagenomes</taxon>
    </lineage>
</organism>
<dbReference type="PANTHER" id="PTHR35038">
    <property type="entry name" value="DISSIMILATORY SULFITE REDUCTASE SIRA"/>
    <property type="match status" value="1"/>
</dbReference>
<dbReference type="InterPro" id="IPR016174">
    <property type="entry name" value="Di-haem_cyt_TM"/>
</dbReference>
<dbReference type="GO" id="GO:0016020">
    <property type="term" value="C:membrane"/>
    <property type="evidence" value="ECO:0007669"/>
    <property type="project" value="InterPro"/>
</dbReference>
<dbReference type="CDD" id="cd08168">
    <property type="entry name" value="Cytochrom_C3"/>
    <property type="match status" value="1"/>
</dbReference>
<dbReference type="InterPro" id="IPR036280">
    <property type="entry name" value="Multihaem_cyt_sf"/>
</dbReference>
<dbReference type="Gene3D" id="1.10.1130.10">
    <property type="entry name" value="Flavocytochrome C3, Chain A"/>
    <property type="match status" value="2"/>
</dbReference>
<feature type="transmembrane region" description="Helical" evidence="2">
    <location>
        <begin position="391"/>
        <end position="412"/>
    </location>
</feature>
<keyword evidence="1" id="KW-0732">Signal</keyword>
<keyword evidence="2" id="KW-1133">Transmembrane helix</keyword>
<dbReference type="InterPro" id="IPR051829">
    <property type="entry name" value="Multiheme_Cytochr_ET"/>
</dbReference>
<protein>
    <submittedName>
        <fullName evidence="3">Cytochrome c</fullName>
    </submittedName>
</protein>
<evidence type="ECO:0000256" key="2">
    <source>
        <dbReference type="SAM" id="Phobius"/>
    </source>
</evidence>
<name>A0A3B0TXW9_9ZZZZ</name>